<dbReference type="Proteomes" id="UP000590811">
    <property type="component" value="Unassembled WGS sequence"/>
</dbReference>
<protein>
    <submittedName>
        <fullName evidence="1">Uncharacterized protein</fullName>
    </submittedName>
</protein>
<evidence type="ECO:0000313" key="1">
    <source>
        <dbReference type="EMBL" id="MBB2987280.1"/>
    </source>
</evidence>
<gene>
    <name evidence="1" type="ORF">FHW14_002463</name>
</gene>
<dbReference type="AlphaFoldDB" id="A0A839PSX2"/>
<dbReference type="EMBL" id="JACHVT010000005">
    <property type="protein sequence ID" value="MBB2987280.1"/>
    <property type="molecule type" value="Genomic_DNA"/>
</dbReference>
<comment type="caution">
    <text evidence="1">The sequence shown here is derived from an EMBL/GenBank/DDBJ whole genome shotgun (WGS) entry which is preliminary data.</text>
</comment>
<sequence>MDGYRRHAQTMIPTEYALELAAVDALALRLASHITETRDDIAAIHVHNAKSLAVQSHFSRLLRLEMGFGEEVVLTPQSGFVTQARPDFFFRLSPGRGVIAEVERGGTTTNNHDLKDLWKAHLSPDSHHLFLIVPWNNWKADGTARERPFQLVARRIGAFFGDPRREIDVLSAHIFAY</sequence>
<evidence type="ECO:0000313" key="2">
    <source>
        <dbReference type="Proteomes" id="UP000590811"/>
    </source>
</evidence>
<accession>A0A839PSX2</accession>
<name>A0A839PSX2_9MICO</name>
<dbReference type="RefSeq" id="WP_245963695.1">
    <property type="nucleotide sequence ID" value="NZ_JACHVT010000005.1"/>
</dbReference>
<proteinExistence type="predicted"/>
<reference evidence="1 2" key="1">
    <citation type="submission" date="2020-08" db="EMBL/GenBank/DDBJ databases">
        <title>Genomic Encyclopedia of Type Strains, Phase IV (KMG-V): Genome sequencing to study the core and pangenomes of soil and plant-associated prokaryotes.</title>
        <authorList>
            <person name="Whitman W."/>
        </authorList>
    </citation>
    <scope>NUCLEOTIDE SEQUENCE [LARGE SCALE GENOMIC DNA]</scope>
    <source>
        <strain evidence="1 2">B3ACCR2</strain>
    </source>
</reference>
<organism evidence="1 2">
    <name type="scientific">Terracoccus luteus</name>
    <dbReference type="NCBI Taxonomy" id="53356"/>
    <lineage>
        <taxon>Bacteria</taxon>
        <taxon>Bacillati</taxon>
        <taxon>Actinomycetota</taxon>
        <taxon>Actinomycetes</taxon>
        <taxon>Micrococcales</taxon>
        <taxon>Intrasporangiaceae</taxon>
        <taxon>Terracoccus</taxon>
    </lineage>
</organism>